<protein>
    <submittedName>
        <fullName evidence="2">Uncharacterized protein</fullName>
    </submittedName>
</protein>
<sequence>MVGASAPVDRVAAGQRNRKVGAKPSSARGVGKVLMHSMQNFAIARFSVWHLGQITDIARA</sequence>
<evidence type="ECO:0000313" key="2">
    <source>
        <dbReference type="EMBL" id="MDO1532745.1"/>
    </source>
</evidence>
<keyword evidence="3" id="KW-1185">Reference proteome</keyword>
<dbReference type="RefSeq" id="WP_286530481.1">
    <property type="nucleotide sequence ID" value="NZ_JAUJZH010000006.1"/>
</dbReference>
<dbReference type="EMBL" id="JAUKVY010000006">
    <property type="protein sequence ID" value="MDO1532745.1"/>
    <property type="molecule type" value="Genomic_DNA"/>
</dbReference>
<dbReference type="Proteomes" id="UP001169027">
    <property type="component" value="Unassembled WGS sequence"/>
</dbReference>
<name>A0ABT8S1P2_9BURK</name>
<proteinExistence type="predicted"/>
<accession>A0ABT8S1P2</accession>
<feature type="region of interest" description="Disordered" evidence="1">
    <location>
        <begin position="1"/>
        <end position="26"/>
    </location>
</feature>
<reference evidence="2" key="1">
    <citation type="submission" date="2023-06" db="EMBL/GenBank/DDBJ databases">
        <authorList>
            <person name="Jiang Y."/>
            <person name="Liu Q."/>
        </authorList>
    </citation>
    <scope>NUCLEOTIDE SEQUENCE</scope>
    <source>
        <strain evidence="2">CGMCC 1.12090</strain>
    </source>
</reference>
<evidence type="ECO:0000313" key="3">
    <source>
        <dbReference type="Proteomes" id="UP001169027"/>
    </source>
</evidence>
<gene>
    <name evidence="2" type="ORF">Q2T77_10635</name>
</gene>
<comment type="caution">
    <text evidence="2">The sequence shown here is derived from an EMBL/GenBank/DDBJ whole genome shotgun (WGS) entry which is preliminary data.</text>
</comment>
<evidence type="ECO:0000256" key="1">
    <source>
        <dbReference type="SAM" id="MobiDB-lite"/>
    </source>
</evidence>
<organism evidence="2 3">
    <name type="scientific">Variovorax ginsengisoli</name>
    <dbReference type="NCBI Taxonomy" id="363844"/>
    <lineage>
        <taxon>Bacteria</taxon>
        <taxon>Pseudomonadati</taxon>
        <taxon>Pseudomonadota</taxon>
        <taxon>Betaproteobacteria</taxon>
        <taxon>Burkholderiales</taxon>
        <taxon>Comamonadaceae</taxon>
        <taxon>Variovorax</taxon>
    </lineage>
</organism>